<dbReference type="AlphaFoldDB" id="X1UDN9"/>
<sequence>VLKGKARELPQKLLASRTPPKTLTYIHQHFLVNSNAMPSAQAFEDRDRVR</sequence>
<gene>
    <name evidence="1" type="ORF">S12H4_33378</name>
</gene>
<evidence type="ECO:0000313" key="1">
    <source>
        <dbReference type="EMBL" id="GAI97975.1"/>
    </source>
</evidence>
<feature type="non-terminal residue" evidence="1">
    <location>
        <position position="1"/>
    </location>
</feature>
<name>X1UDN9_9ZZZZ</name>
<proteinExistence type="predicted"/>
<organism evidence="1">
    <name type="scientific">marine sediment metagenome</name>
    <dbReference type="NCBI Taxonomy" id="412755"/>
    <lineage>
        <taxon>unclassified sequences</taxon>
        <taxon>metagenomes</taxon>
        <taxon>ecological metagenomes</taxon>
    </lineage>
</organism>
<protein>
    <submittedName>
        <fullName evidence="1">Uncharacterized protein</fullName>
    </submittedName>
</protein>
<accession>X1UDN9</accession>
<reference evidence="1" key="1">
    <citation type="journal article" date="2014" name="Front. Microbiol.">
        <title>High frequency of phylogenetically diverse reductive dehalogenase-homologous genes in deep subseafloor sedimentary metagenomes.</title>
        <authorList>
            <person name="Kawai M."/>
            <person name="Futagami T."/>
            <person name="Toyoda A."/>
            <person name="Takaki Y."/>
            <person name="Nishi S."/>
            <person name="Hori S."/>
            <person name="Arai W."/>
            <person name="Tsubouchi T."/>
            <person name="Morono Y."/>
            <person name="Uchiyama I."/>
            <person name="Ito T."/>
            <person name="Fujiyama A."/>
            <person name="Inagaki F."/>
            <person name="Takami H."/>
        </authorList>
    </citation>
    <scope>NUCLEOTIDE SEQUENCE</scope>
    <source>
        <strain evidence="1">Expedition CK06-06</strain>
    </source>
</reference>
<comment type="caution">
    <text evidence="1">The sequence shown here is derived from an EMBL/GenBank/DDBJ whole genome shotgun (WGS) entry which is preliminary data.</text>
</comment>
<dbReference type="EMBL" id="BARW01019664">
    <property type="protein sequence ID" value="GAI97975.1"/>
    <property type="molecule type" value="Genomic_DNA"/>
</dbReference>